<gene>
    <name evidence="2" type="ordered locus">AM1_H0092</name>
</gene>
<keyword evidence="3" id="KW-1185">Reference proteome</keyword>
<reference evidence="2 3" key="1">
    <citation type="journal article" date="2008" name="Proc. Natl. Acad. Sci. U.S.A.">
        <title>Niche adaptation and genome expansion in the chlorophyll d-producing cyanobacterium Acaryochloris marina.</title>
        <authorList>
            <person name="Swingley W.D."/>
            <person name="Chen M."/>
            <person name="Cheung P.C."/>
            <person name="Conrad A.L."/>
            <person name="Dejesa L.C."/>
            <person name="Hao J."/>
            <person name="Honchak B.M."/>
            <person name="Karbach L.E."/>
            <person name="Kurdoglu A."/>
            <person name="Lahiri S."/>
            <person name="Mastrian S.D."/>
            <person name="Miyashita H."/>
            <person name="Page L."/>
            <person name="Ramakrishna P."/>
            <person name="Satoh S."/>
            <person name="Sattley W.M."/>
            <person name="Shimada Y."/>
            <person name="Taylor H.L."/>
            <person name="Tomo T."/>
            <person name="Tsuchiya T."/>
            <person name="Wang Z.T."/>
            <person name="Raymond J."/>
            <person name="Mimuro M."/>
            <person name="Blankenship R.E."/>
            <person name="Touchman J.W."/>
        </authorList>
    </citation>
    <scope>NUCLEOTIDE SEQUENCE [LARGE SCALE GENOMIC DNA]</scope>
    <source>
        <strain evidence="3">MBIC 11017</strain>
        <plasmid evidence="3">Plasmid pREB8</plasmid>
    </source>
</reference>
<keyword evidence="2" id="KW-0614">Plasmid</keyword>
<dbReference type="HOGENOM" id="CLU_2695993_0_0_3"/>
<protein>
    <submittedName>
        <fullName evidence="2">Uncharacterized protein</fullName>
    </submittedName>
</protein>
<organism evidence="2 3">
    <name type="scientific">Acaryochloris marina (strain MBIC 11017)</name>
    <dbReference type="NCBI Taxonomy" id="329726"/>
    <lineage>
        <taxon>Bacteria</taxon>
        <taxon>Bacillati</taxon>
        <taxon>Cyanobacteriota</taxon>
        <taxon>Cyanophyceae</taxon>
        <taxon>Acaryochloridales</taxon>
        <taxon>Acaryochloridaceae</taxon>
        <taxon>Acaryochloris</taxon>
    </lineage>
</organism>
<dbReference type="AlphaFoldDB" id="A8ZR05"/>
<dbReference type="Proteomes" id="UP000000268">
    <property type="component" value="Plasmid pREB8"/>
</dbReference>
<dbReference type="EMBL" id="CP000845">
    <property type="protein sequence ID" value="ABW33442.1"/>
    <property type="molecule type" value="Genomic_DNA"/>
</dbReference>
<proteinExistence type="predicted"/>
<name>A8ZR05_ACAM1</name>
<sequence>MNHTTLQPSIRKGFKTKDHQGFQNPGQHDSMRKKWVNSSNENEEICCLIRENLNWYLGINLVAEGVLSYIHPQ</sequence>
<geneLocation type="plasmid" evidence="2 3">
    <name>pREB8</name>
</geneLocation>
<evidence type="ECO:0000313" key="3">
    <source>
        <dbReference type="Proteomes" id="UP000000268"/>
    </source>
</evidence>
<evidence type="ECO:0000256" key="1">
    <source>
        <dbReference type="SAM" id="MobiDB-lite"/>
    </source>
</evidence>
<accession>A8ZR05</accession>
<feature type="region of interest" description="Disordered" evidence="1">
    <location>
        <begin position="1"/>
        <end position="35"/>
    </location>
</feature>
<evidence type="ECO:0000313" key="2">
    <source>
        <dbReference type="EMBL" id="ABW33442.1"/>
    </source>
</evidence>
<dbReference type="KEGG" id="amr:AM1_H0092"/>